<proteinExistence type="predicted"/>
<organism evidence="2 3">
    <name type="scientific">Aspergillus taichungensis</name>
    <dbReference type="NCBI Taxonomy" id="482145"/>
    <lineage>
        <taxon>Eukaryota</taxon>
        <taxon>Fungi</taxon>
        <taxon>Dikarya</taxon>
        <taxon>Ascomycota</taxon>
        <taxon>Pezizomycotina</taxon>
        <taxon>Eurotiomycetes</taxon>
        <taxon>Eurotiomycetidae</taxon>
        <taxon>Eurotiales</taxon>
        <taxon>Aspergillaceae</taxon>
        <taxon>Aspergillus</taxon>
        <taxon>Aspergillus subgen. Circumdati</taxon>
    </lineage>
</organism>
<dbReference type="Proteomes" id="UP000235023">
    <property type="component" value="Unassembled WGS sequence"/>
</dbReference>
<evidence type="ECO:0000256" key="1">
    <source>
        <dbReference type="SAM" id="SignalP"/>
    </source>
</evidence>
<keyword evidence="1" id="KW-0732">Signal</keyword>
<dbReference type="OrthoDB" id="1896086at2759"/>
<reference evidence="3" key="1">
    <citation type="submission" date="2017-12" db="EMBL/GenBank/DDBJ databases">
        <authorList>
            <consortium name="DOE Joint Genome Institute"/>
            <person name="Mondo S.J."/>
            <person name="Kjaerbolling I."/>
            <person name="Vesth T.C."/>
            <person name="Frisvad J.C."/>
            <person name="Nybo J.L."/>
            <person name="Theobald S."/>
            <person name="Kuo A."/>
            <person name="Bowyer P."/>
            <person name="Matsuda Y."/>
            <person name="Lyhne E.K."/>
            <person name="Kogle M.E."/>
            <person name="Clum A."/>
            <person name="Lipzen A."/>
            <person name="Salamov A."/>
            <person name="Ngan C.Y."/>
            <person name="Daum C."/>
            <person name="Chiniquy J."/>
            <person name="Barry K."/>
            <person name="LaButti K."/>
            <person name="Haridas S."/>
            <person name="Simmons B.A."/>
            <person name="Magnuson J.K."/>
            <person name="Mortensen U.H."/>
            <person name="Larsen T.O."/>
            <person name="Grigoriev I.V."/>
            <person name="Baker S.E."/>
            <person name="Andersen M.R."/>
            <person name="Nordberg H.P."/>
            <person name="Cantor M.N."/>
            <person name="Hua S.X."/>
        </authorList>
    </citation>
    <scope>NUCLEOTIDE SEQUENCE [LARGE SCALE GENOMIC DNA]</scope>
    <source>
        <strain evidence="3">IBT 19404</strain>
    </source>
</reference>
<evidence type="ECO:0000313" key="2">
    <source>
        <dbReference type="EMBL" id="PLN80760.1"/>
    </source>
</evidence>
<protein>
    <submittedName>
        <fullName evidence="2">Uncharacterized protein</fullName>
    </submittedName>
</protein>
<accession>A0A2J5HTV6</accession>
<sequence>MYIFTSLLLSTVLATATAQPVTSTPGTITNAPQAVPTATFTLTAQITTYTEAAGGHGPGDVGITIDPELAKRLDDSLTDHPGDCLDGERFAAHHPDERLAGLDGTICGVESTIANVALVAGVIPVMGEQPPPRIVRDGAEQALAATKSFAGRHATTLNVSPDGADRLAEFLFPLVWLKVVEGRRVQAVNLVEASLVDSS</sequence>
<keyword evidence="3" id="KW-1185">Reference proteome</keyword>
<evidence type="ECO:0000313" key="3">
    <source>
        <dbReference type="Proteomes" id="UP000235023"/>
    </source>
</evidence>
<gene>
    <name evidence="2" type="ORF">BDW42DRAFT_185900</name>
</gene>
<dbReference type="EMBL" id="KZ559544">
    <property type="protein sequence ID" value="PLN80760.1"/>
    <property type="molecule type" value="Genomic_DNA"/>
</dbReference>
<feature type="chain" id="PRO_5014354658" evidence="1">
    <location>
        <begin position="19"/>
        <end position="199"/>
    </location>
</feature>
<name>A0A2J5HTV6_9EURO</name>
<dbReference type="AlphaFoldDB" id="A0A2J5HTV6"/>
<feature type="signal peptide" evidence="1">
    <location>
        <begin position="1"/>
        <end position="18"/>
    </location>
</feature>